<evidence type="ECO:0000259" key="3">
    <source>
        <dbReference type="Pfam" id="PF01113"/>
    </source>
</evidence>
<name>A0A1X7G508_9BACL</name>
<dbReference type="GO" id="GO:0008839">
    <property type="term" value="F:4-hydroxy-tetrahydrodipicolinate reductase"/>
    <property type="evidence" value="ECO:0007669"/>
    <property type="project" value="InterPro"/>
</dbReference>
<organism evidence="5 6">
    <name type="scientific">Paenibacillus uliginis N3/975</name>
    <dbReference type="NCBI Taxonomy" id="1313296"/>
    <lineage>
        <taxon>Bacteria</taxon>
        <taxon>Bacillati</taxon>
        <taxon>Bacillota</taxon>
        <taxon>Bacilli</taxon>
        <taxon>Bacillales</taxon>
        <taxon>Paenibacillaceae</taxon>
        <taxon>Paenibacillus</taxon>
    </lineage>
</organism>
<proteinExistence type="predicted"/>
<accession>A0A1X7G508</accession>
<sequence>MKERIRVIQYGCGKMGQVFLRYLYEKGAEIVGAIDMNPNVVGKDAGEVAGLGVKLNVPIRSDAEQVFKECDAQVCIISTTSLMTDMYDAFELAARHGVNAISTCEEAFYPWTTSPALTNRLDRLAKDNNCTLTGSGYQDVFWGNLITVLAGATHQITRIEGMSSYNVEEYGIALAEVHGAGLTIKEFEEKIASNNDLPSFMRNANEWLCSQFGWTIKSMDQQLIPMTHDQDLHSTTLGKTIPAGDATGMSAVVTTVTHQGPVIVTECIGKVYAEDEVDHNDWVIKGEPKTEVNISCPATVELTCATVVNRIPELLQAPAGFHTTEKMAPAQYRTYPLHYYVK</sequence>
<dbReference type="InterPro" id="IPR036291">
    <property type="entry name" value="NAD(P)-bd_dom_sf"/>
</dbReference>
<keyword evidence="2" id="KW-0560">Oxidoreductase</keyword>
<evidence type="ECO:0000256" key="1">
    <source>
        <dbReference type="ARBA" id="ARBA00022857"/>
    </source>
</evidence>
<dbReference type="Pfam" id="PF19328">
    <property type="entry name" value="DAP_DH_C"/>
    <property type="match status" value="1"/>
</dbReference>
<protein>
    <submittedName>
        <fullName evidence="5">4-hydroxy-tetrahydrodipicolinate reductase</fullName>
    </submittedName>
</protein>
<dbReference type="Gene3D" id="3.40.50.720">
    <property type="entry name" value="NAD(P)-binding Rossmann-like Domain"/>
    <property type="match status" value="1"/>
</dbReference>
<dbReference type="SUPFAM" id="SSF51735">
    <property type="entry name" value="NAD(P)-binding Rossmann-fold domains"/>
    <property type="match status" value="1"/>
</dbReference>
<keyword evidence="6" id="KW-1185">Reference proteome</keyword>
<dbReference type="STRING" id="1313296.SAMN05661091_0028"/>
<dbReference type="InterPro" id="IPR045760">
    <property type="entry name" value="DAP_DH_C"/>
</dbReference>
<evidence type="ECO:0000259" key="4">
    <source>
        <dbReference type="Pfam" id="PF19328"/>
    </source>
</evidence>
<keyword evidence="1" id="KW-0521">NADP</keyword>
<feature type="domain" description="Dihydrodipicolinate reductase N-terminal" evidence="3">
    <location>
        <begin position="5"/>
        <end position="101"/>
    </location>
</feature>
<dbReference type="GO" id="GO:0009089">
    <property type="term" value="P:lysine biosynthetic process via diaminopimelate"/>
    <property type="evidence" value="ECO:0007669"/>
    <property type="project" value="InterPro"/>
</dbReference>
<feature type="domain" description="2,4-diaminopentanoate dehydrogenase C-terminal" evidence="4">
    <location>
        <begin position="144"/>
        <end position="327"/>
    </location>
</feature>
<gene>
    <name evidence="5" type="ORF">SAMN05661091_0028</name>
</gene>
<dbReference type="EMBL" id="LT840184">
    <property type="protein sequence ID" value="SMF64057.1"/>
    <property type="molecule type" value="Genomic_DNA"/>
</dbReference>
<evidence type="ECO:0000313" key="5">
    <source>
        <dbReference type="EMBL" id="SMF64057.1"/>
    </source>
</evidence>
<evidence type="ECO:0000256" key="2">
    <source>
        <dbReference type="ARBA" id="ARBA00023002"/>
    </source>
</evidence>
<dbReference type="Pfam" id="PF01113">
    <property type="entry name" value="DapB_N"/>
    <property type="match status" value="1"/>
</dbReference>
<evidence type="ECO:0000313" key="6">
    <source>
        <dbReference type="Proteomes" id="UP000192940"/>
    </source>
</evidence>
<dbReference type="InterPro" id="IPR000846">
    <property type="entry name" value="DapB_N"/>
</dbReference>
<dbReference type="CDD" id="cd24146">
    <property type="entry name" value="nat-AmDH_N_like"/>
    <property type="match status" value="1"/>
</dbReference>
<dbReference type="RefSeq" id="WP_208917064.1">
    <property type="nucleotide sequence ID" value="NZ_LT840184.1"/>
</dbReference>
<dbReference type="AlphaFoldDB" id="A0A1X7G508"/>
<reference evidence="5 6" key="1">
    <citation type="submission" date="2017-04" db="EMBL/GenBank/DDBJ databases">
        <authorList>
            <person name="Afonso C.L."/>
            <person name="Miller P.J."/>
            <person name="Scott M.A."/>
            <person name="Spackman E."/>
            <person name="Goraichik I."/>
            <person name="Dimitrov K.M."/>
            <person name="Suarez D.L."/>
            <person name="Swayne D.E."/>
        </authorList>
    </citation>
    <scope>NUCLEOTIDE SEQUENCE [LARGE SCALE GENOMIC DNA]</scope>
    <source>
        <strain evidence="5 6">N3/975</strain>
    </source>
</reference>
<dbReference type="Proteomes" id="UP000192940">
    <property type="component" value="Chromosome I"/>
</dbReference>